<name>A0A8X6HPH3_TRICU</name>
<proteinExistence type="predicted"/>
<feature type="region of interest" description="Disordered" evidence="1">
    <location>
        <begin position="488"/>
        <end position="520"/>
    </location>
</feature>
<feature type="region of interest" description="Disordered" evidence="1">
    <location>
        <begin position="418"/>
        <end position="450"/>
    </location>
</feature>
<feature type="compositionally biased region" description="Basic and acidic residues" evidence="1">
    <location>
        <begin position="507"/>
        <end position="520"/>
    </location>
</feature>
<comment type="caution">
    <text evidence="2">The sequence shown here is derived from an EMBL/GenBank/DDBJ whole genome shotgun (WGS) entry which is preliminary data.</text>
</comment>
<evidence type="ECO:0000256" key="1">
    <source>
        <dbReference type="SAM" id="MobiDB-lite"/>
    </source>
</evidence>
<organism evidence="2 3">
    <name type="scientific">Trichonephila clavata</name>
    <name type="common">Joro spider</name>
    <name type="synonym">Nephila clavata</name>
    <dbReference type="NCBI Taxonomy" id="2740835"/>
    <lineage>
        <taxon>Eukaryota</taxon>
        <taxon>Metazoa</taxon>
        <taxon>Ecdysozoa</taxon>
        <taxon>Arthropoda</taxon>
        <taxon>Chelicerata</taxon>
        <taxon>Arachnida</taxon>
        <taxon>Araneae</taxon>
        <taxon>Araneomorphae</taxon>
        <taxon>Entelegynae</taxon>
        <taxon>Araneoidea</taxon>
        <taxon>Nephilidae</taxon>
        <taxon>Trichonephila</taxon>
    </lineage>
</organism>
<feature type="region of interest" description="Disordered" evidence="1">
    <location>
        <begin position="655"/>
        <end position="687"/>
    </location>
</feature>
<feature type="compositionally biased region" description="Basic residues" evidence="1">
    <location>
        <begin position="780"/>
        <end position="791"/>
    </location>
</feature>
<keyword evidence="3" id="KW-1185">Reference proteome</keyword>
<feature type="region of interest" description="Disordered" evidence="1">
    <location>
        <begin position="748"/>
        <end position="813"/>
    </location>
</feature>
<accession>A0A8X6HPH3</accession>
<evidence type="ECO:0000313" key="2">
    <source>
        <dbReference type="EMBL" id="GFR27767.1"/>
    </source>
</evidence>
<feature type="compositionally biased region" description="Polar residues" evidence="1">
    <location>
        <begin position="803"/>
        <end position="812"/>
    </location>
</feature>
<feature type="compositionally biased region" description="Low complexity" evidence="1">
    <location>
        <begin position="765"/>
        <end position="779"/>
    </location>
</feature>
<feature type="compositionally biased region" description="Polar residues" evidence="1">
    <location>
        <begin position="228"/>
        <end position="242"/>
    </location>
</feature>
<sequence length="947" mass="105467">MEFIKSFLKLPESERQKVHEAILLLENASSPNVDEHDDSINCSKDLLGFFKKSPVKPASNQKTLDNWIVKKKPLPTANPLNEKSQSTDEYQTLDVDKLTDEEVHTDDASDLQSNSACSSTISNFKEYNGEHLISEVNKRELKVLLKRQDCLETSKYRNNSSVSSCAELLCDVSDNVSGNNCPVSKVNTDADIIESSKLGNLPLKQKTDSDSQLPERSYNLRSARRVSSDTNKAQMRTLNSSPSKSNELSVLNSNSECDDIIKISDVPVKSTPKIKSISKNALGKKAHVETKEIKSTTDLNVCTADINIDLKTDSSTNENIVKSSSGTVKKKMKKTVALGISTKKVPTLNNDTSESIPKQDLKKTNFCLKVSGKTEDLFQFDQVSSNNDIESVNSTCSIEYDSEKNPNANSIKNALVQSTKNKSKKKHDTNKGNMPINTNNVSSTPDNDASSQLASISTVEVPIAKKDRNHVSVNTLLKLIPLKKKSSGEKTCLAKKNKSSLSLQHSPRKEESGIKESKELDKDVLSHTEMKKDHLQISSADIDSNFVSEKKNISDEQITILEEGSSTIPEKINVKNRSEKIATKNDSENLVISSEAPTFHIEAHCNDVNDIKTLTSEEVMPSSEQNSENILEEILNNDSDSSLIEESLELFNISSQKESLKRKNSTELTSANKKPPKRKKSDATFENNSAIIKMESLRSAKNSVKNRNSGIKTVPSNAKSVIECKEEKSINLKPKSCSRRTNKNKLTDLVIPNGVSQSNSNEAMSNIGNKSKNKNSNLSKHSKDHKKKNPKKSPVTILKNNLGEGNTSNNSVLERKKEISDALEKVEIDDENTNKFIKNPLIESNCTKEKTSGTEQINSEQKSVELDDEMNRNYAAFCKMSKILESLKIDIEELFLNQKMKNSLKSIKEDSIYIVKKYNLDVKNSENIYMHESKEELKKILQDLSDK</sequence>
<feature type="compositionally biased region" description="Polar residues" evidence="1">
    <location>
        <begin position="754"/>
        <end position="764"/>
    </location>
</feature>
<feature type="region of interest" description="Disordered" evidence="1">
    <location>
        <begin position="201"/>
        <end position="249"/>
    </location>
</feature>
<reference evidence="2" key="1">
    <citation type="submission" date="2020-07" db="EMBL/GenBank/DDBJ databases">
        <title>Multicomponent nature underlies the extraordinary mechanical properties of spider dragline silk.</title>
        <authorList>
            <person name="Kono N."/>
            <person name="Nakamura H."/>
            <person name="Mori M."/>
            <person name="Yoshida Y."/>
            <person name="Ohtoshi R."/>
            <person name="Malay A.D."/>
            <person name="Moran D.A.P."/>
            <person name="Tomita M."/>
            <person name="Numata K."/>
            <person name="Arakawa K."/>
        </authorList>
    </citation>
    <scope>NUCLEOTIDE SEQUENCE</scope>
</reference>
<dbReference type="Proteomes" id="UP000887116">
    <property type="component" value="Unassembled WGS sequence"/>
</dbReference>
<dbReference type="OrthoDB" id="6434730at2759"/>
<gene>
    <name evidence="2" type="ORF">TNCT_231491</name>
</gene>
<dbReference type="EMBL" id="BMAO01038917">
    <property type="protein sequence ID" value="GFR27767.1"/>
    <property type="molecule type" value="Genomic_DNA"/>
</dbReference>
<feature type="compositionally biased region" description="Polar residues" evidence="1">
    <location>
        <begin position="435"/>
        <end position="450"/>
    </location>
</feature>
<dbReference type="AlphaFoldDB" id="A0A8X6HPH3"/>
<evidence type="ECO:0000313" key="3">
    <source>
        <dbReference type="Proteomes" id="UP000887116"/>
    </source>
</evidence>
<protein>
    <submittedName>
        <fullName evidence="2">Uncharacterized protein</fullName>
    </submittedName>
</protein>